<dbReference type="InterPro" id="IPR000917">
    <property type="entry name" value="Sulfatase_N"/>
</dbReference>
<keyword evidence="2" id="KW-1003">Cell membrane</keyword>
<dbReference type="InterPro" id="IPR017850">
    <property type="entry name" value="Alkaline_phosphatase_core_sf"/>
</dbReference>
<dbReference type="CDD" id="cd16017">
    <property type="entry name" value="LptA"/>
    <property type="match status" value="1"/>
</dbReference>
<keyword evidence="5 8" id="KW-0812">Transmembrane</keyword>
<protein>
    <submittedName>
        <fullName evidence="11">Phosphoethanolamine transferase EptA</fullName>
    </submittedName>
</protein>
<keyword evidence="6 8" id="KW-1133">Transmembrane helix</keyword>
<comment type="caution">
    <text evidence="11">The sequence shown here is derived from an EMBL/GenBank/DDBJ whole genome shotgun (WGS) entry which is preliminary data.</text>
</comment>
<keyword evidence="4 11" id="KW-0808">Transferase</keyword>
<feature type="transmembrane region" description="Helical" evidence="8">
    <location>
        <begin position="80"/>
        <end position="98"/>
    </location>
</feature>
<dbReference type="InterPro" id="IPR040423">
    <property type="entry name" value="PEA_transferase"/>
</dbReference>
<dbReference type="Pfam" id="PF00884">
    <property type="entry name" value="Sulfatase"/>
    <property type="match status" value="1"/>
</dbReference>
<feature type="domain" description="Phosphoethanolamine transferase N-terminal" evidence="10">
    <location>
        <begin position="62"/>
        <end position="215"/>
    </location>
</feature>
<evidence type="ECO:0000313" key="12">
    <source>
        <dbReference type="Proteomes" id="UP001500631"/>
    </source>
</evidence>
<name>A0ABP9MCS3_9GAMM</name>
<dbReference type="NCBIfam" id="NF028537">
    <property type="entry name" value="P_eth_NH2_trans"/>
    <property type="match status" value="1"/>
</dbReference>
<dbReference type="InterPro" id="IPR012549">
    <property type="entry name" value="EptA-like_N"/>
</dbReference>
<dbReference type="EMBL" id="BAABKE010000001">
    <property type="protein sequence ID" value="GAA5094735.1"/>
    <property type="molecule type" value="Genomic_DNA"/>
</dbReference>
<sequence>MKILWDKINKKYELSWLSALIAFSGIFVFTQNIVFWRTVLNLVPFDSIQDYLFVGVMLIVLLSLMAILFSLILWSRRLTLVILIMLLSLSASFNYFSYHYQIYMDRDMLTNIIETNTLEVVNLLNGELLAWIILGAVVPFWLLTRIQIKPVVWWKGIMQRLCLVTGALVIISGTLFGLNFYKDFASFFRNNRQVVKLIMPSSFVASYVSYAKKNYSQAQPFKELGEDAELVKPVEQKKTLMIMFLGETARRQSFSLNGYEKNTNPKLSLQENLVSFQNVVSCGTATAVSVPCLFSKMTRAEFDKVSAENQDNVMDVLQKAGYKVLWRENDNGCKEVCNRIPTQNVSDYTSAKPSAGVLYYDEYLLEGLDNYILAQDPEDNLVIVLHMNGSHGPTYYQRYPNNARVFTPTCDTNRIETCETEVLKNTYDNTIAYTDDVINRGIELLKRYQDQYETSMLYVSDHGQSLGEKGFYLHGAPYMIAPEEQTSIPLIFWGSDEFYQNRNLTLSCVQKKAQQENYSHDNIFHSLLGLLQVQTKEYNPKLNIFTEC</sequence>
<evidence type="ECO:0000256" key="1">
    <source>
        <dbReference type="ARBA" id="ARBA00004429"/>
    </source>
</evidence>
<proteinExistence type="predicted"/>
<comment type="subcellular location">
    <subcellularLocation>
        <location evidence="1">Cell inner membrane</location>
        <topology evidence="1">Multi-pass membrane protein</topology>
    </subcellularLocation>
</comment>
<keyword evidence="12" id="KW-1185">Reference proteome</keyword>
<dbReference type="InterPro" id="IPR058130">
    <property type="entry name" value="PEA_transf_C"/>
</dbReference>
<dbReference type="PANTHER" id="PTHR30443">
    <property type="entry name" value="INNER MEMBRANE PROTEIN"/>
    <property type="match status" value="1"/>
</dbReference>
<evidence type="ECO:0000256" key="6">
    <source>
        <dbReference type="ARBA" id="ARBA00022989"/>
    </source>
</evidence>
<dbReference type="Proteomes" id="UP001500631">
    <property type="component" value="Unassembled WGS sequence"/>
</dbReference>
<evidence type="ECO:0000256" key="8">
    <source>
        <dbReference type="SAM" id="Phobius"/>
    </source>
</evidence>
<dbReference type="RefSeq" id="WP_171973687.1">
    <property type="nucleotide sequence ID" value="NZ_BAABKE010000001.1"/>
</dbReference>
<dbReference type="SUPFAM" id="SSF53649">
    <property type="entry name" value="Alkaline phosphatase-like"/>
    <property type="match status" value="1"/>
</dbReference>
<dbReference type="Gene3D" id="3.40.720.10">
    <property type="entry name" value="Alkaline Phosphatase, subunit A"/>
    <property type="match status" value="1"/>
</dbReference>
<feature type="transmembrane region" description="Helical" evidence="8">
    <location>
        <begin position="160"/>
        <end position="181"/>
    </location>
</feature>
<feature type="domain" description="Sulfatase N-terminal" evidence="9">
    <location>
        <begin position="241"/>
        <end position="532"/>
    </location>
</feature>
<feature type="transmembrane region" description="Helical" evidence="8">
    <location>
        <begin position="12"/>
        <end position="31"/>
    </location>
</feature>
<dbReference type="Pfam" id="PF08019">
    <property type="entry name" value="EptA_B_N"/>
    <property type="match status" value="1"/>
</dbReference>
<organism evidence="11 12">
    <name type="scientific">Wohlfahrtiimonas larvae</name>
    <dbReference type="NCBI Taxonomy" id="1157986"/>
    <lineage>
        <taxon>Bacteria</taxon>
        <taxon>Pseudomonadati</taxon>
        <taxon>Pseudomonadota</taxon>
        <taxon>Gammaproteobacteria</taxon>
        <taxon>Cardiobacteriales</taxon>
        <taxon>Ignatzschineriaceae</taxon>
        <taxon>Wohlfahrtiimonas</taxon>
    </lineage>
</organism>
<evidence type="ECO:0000256" key="7">
    <source>
        <dbReference type="ARBA" id="ARBA00023136"/>
    </source>
</evidence>
<gene>
    <name evidence="11" type="primary">eptA</name>
    <name evidence="11" type="ORF">GCM10023338_03380</name>
</gene>
<evidence type="ECO:0000259" key="9">
    <source>
        <dbReference type="Pfam" id="PF00884"/>
    </source>
</evidence>
<evidence type="ECO:0000259" key="10">
    <source>
        <dbReference type="Pfam" id="PF08019"/>
    </source>
</evidence>
<reference evidence="12" key="1">
    <citation type="journal article" date="2019" name="Int. J. Syst. Evol. Microbiol.">
        <title>The Global Catalogue of Microorganisms (GCM) 10K type strain sequencing project: providing services to taxonomists for standard genome sequencing and annotation.</title>
        <authorList>
            <consortium name="The Broad Institute Genomics Platform"/>
            <consortium name="The Broad Institute Genome Sequencing Center for Infectious Disease"/>
            <person name="Wu L."/>
            <person name="Ma J."/>
        </authorList>
    </citation>
    <scope>NUCLEOTIDE SEQUENCE [LARGE SCALE GENOMIC DNA]</scope>
    <source>
        <strain evidence="12">JCM 18424</strain>
    </source>
</reference>
<evidence type="ECO:0000313" key="11">
    <source>
        <dbReference type="EMBL" id="GAA5094735.1"/>
    </source>
</evidence>
<dbReference type="GO" id="GO:0016740">
    <property type="term" value="F:transferase activity"/>
    <property type="evidence" value="ECO:0007669"/>
    <property type="project" value="UniProtKB-KW"/>
</dbReference>
<evidence type="ECO:0000256" key="4">
    <source>
        <dbReference type="ARBA" id="ARBA00022679"/>
    </source>
</evidence>
<feature type="transmembrane region" description="Helical" evidence="8">
    <location>
        <begin position="128"/>
        <end position="148"/>
    </location>
</feature>
<accession>A0ABP9MCS3</accession>
<keyword evidence="3" id="KW-0997">Cell inner membrane</keyword>
<keyword evidence="7 8" id="KW-0472">Membrane</keyword>
<evidence type="ECO:0000256" key="3">
    <source>
        <dbReference type="ARBA" id="ARBA00022519"/>
    </source>
</evidence>
<dbReference type="PANTHER" id="PTHR30443:SF0">
    <property type="entry name" value="PHOSPHOETHANOLAMINE TRANSFERASE EPTA"/>
    <property type="match status" value="1"/>
</dbReference>
<evidence type="ECO:0000256" key="5">
    <source>
        <dbReference type="ARBA" id="ARBA00022692"/>
    </source>
</evidence>
<feature type="transmembrane region" description="Helical" evidence="8">
    <location>
        <begin position="51"/>
        <end position="73"/>
    </location>
</feature>
<evidence type="ECO:0000256" key="2">
    <source>
        <dbReference type="ARBA" id="ARBA00022475"/>
    </source>
</evidence>